<evidence type="ECO:0000256" key="8">
    <source>
        <dbReference type="ARBA" id="ARBA00023136"/>
    </source>
</evidence>
<evidence type="ECO:0000313" key="13">
    <source>
        <dbReference type="Proteomes" id="UP000028702"/>
    </source>
</evidence>
<evidence type="ECO:0000256" key="4">
    <source>
        <dbReference type="ARBA" id="ARBA00022519"/>
    </source>
</evidence>
<dbReference type="PANTHER" id="PTHR30625:SF3">
    <property type="entry name" value="TOL-PAL SYSTEM PROTEIN TOLQ"/>
    <property type="match status" value="1"/>
</dbReference>
<evidence type="ECO:0000256" key="3">
    <source>
        <dbReference type="ARBA" id="ARBA00022475"/>
    </source>
</evidence>
<evidence type="ECO:0000256" key="6">
    <source>
        <dbReference type="ARBA" id="ARBA00022692"/>
    </source>
</evidence>
<feature type="transmembrane region" description="Helical" evidence="10">
    <location>
        <begin position="33"/>
        <end position="54"/>
    </location>
</feature>
<feature type="transmembrane region" description="Helical" evidence="10">
    <location>
        <begin position="142"/>
        <end position="165"/>
    </location>
</feature>
<keyword evidence="4 10" id="KW-0997">Cell inner membrane</keyword>
<accession>A0A081BEU3</accession>
<comment type="function">
    <text evidence="10">Part of the Tol-Pal system, which plays a role in outer membrane invagination during cell division and is important for maintaining outer membrane integrity.</text>
</comment>
<dbReference type="STRING" id="1333998.M2A_3060"/>
<feature type="domain" description="MotA/TolQ/ExbB proton channel" evidence="11">
    <location>
        <begin position="120"/>
        <end position="222"/>
    </location>
</feature>
<dbReference type="GO" id="GO:0022857">
    <property type="term" value="F:transmembrane transporter activity"/>
    <property type="evidence" value="ECO:0007669"/>
    <property type="project" value="InterPro"/>
</dbReference>
<comment type="similarity">
    <text evidence="2 10">Belongs to the ExbB/TolQ family.</text>
</comment>
<organism evidence="12 13">
    <name type="scientific">Tepidicaulis marinus</name>
    <dbReference type="NCBI Taxonomy" id="1333998"/>
    <lineage>
        <taxon>Bacteria</taxon>
        <taxon>Pseudomonadati</taxon>
        <taxon>Pseudomonadota</taxon>
        <taxon>Alphaproteobacteria</taxon>
        <taxon>Hyphomicrobiales</taxon>
        <taxon>Parvibaculaceae</taxon>
        <taxon>Tepidicaulis</taxon>
    </lineage>
</organism>
<dbReference type="Pfam" id="PF01618">
    <property type="entry name" value="MotA_ExbB"/>
    <property type="match status" value="1"/>
</dbReference>
<keyword evidence="3 10" id="KW-1003">Cell membrane</keyword>
<dbReference type="HAMAP" id="MF_02202">
    <property type="entry name" value="TolQ"/>
    <property type="match status" value="1"/>
</dbReference>
<dbReference type="Proteomes" id="UP000028702">
    <property type="component" value="Unassembled WGS sequence"/>
</dbReference>
<dbReference type="EMBL" id="BBIO01000021">
    <property type="protein sequence ID" value="GAK46561.1"/>
    <property type="molecule type" value="Genomic_DNA"/>
</dbReference>
<keyword evidence="8 10" id="KW-0472">Membrane</keyword>
<sequence>MDPTRANEVLTDVTVDAGPLDFSLWSLFLRADWVVKMVMLGLFFASVWSWAIIFDKWWRVSRLRKRADQFERLFWSGRSLDEIYDDVGHRPGHPLSTLFVAAMREWKRSNESGAPFAGLRERVDKVMTITINREMMSLESNLLFLATVGATAPFIGLFGTVWGIMNSFQSIAISRDTNLAVVAPGIAEALFATALGLVAAIPAVIAYNKFSSEIGRFGSRLEDFADEFSAIVSRQIDERR</sequence>
<feature type="transmembrane region" description="Helical" evidence="10">
    <location>
        <begin position="185"/>
        <end position="207"/>
    </location>
</feature>
<dbReference type="GO" id="GO:0005886">
    <property type="term" value="C:plasma membrane"/>
    <property type="evidence" value="ECO:0007669"/>
    <property type="project" value="UniProtKB-SubCell"/>
</dbReference>
<keyword evidence="9 10" id="KW-0131">Cell cycle</keyword>
<evidence type="ECO:0000256" key="5">
    <source>
        <dbReference type="ARBA" id="ARBA00022618"/>
    </source>
</evidence>
<proteinExistence type="inferred from homology"/>
<dbReference type="AlphaFoldDB" id="A0A081BEU3"/>
<dbReference type="NCBIfam" id="TIGR02797">
    <property type="entry name" value="exbB"/>
    <property type="match status" value="1"/>
</dbReference>
<reference evidence="12 13" key="1">
    <citation type="submission" date="2014-07" db="EMBL/GenBank/DDBJ databases">
        <title>Tepidicaulis marinum gen. nov., sp. nov., a novel marine bacterium denitrifying nitrate to nitrous oxide strictly under microaerobic conditions.</title>
        <authorList>
            <person name="Takeuchi M."/>
            <person name="Yamagishi T."/>
            <person name="Kamagata Y."/>
            <person name="Oshima K."/>
            <person name="Hattori M."/>
            <person name="Katayama T."/>
            <person name="Hanada S."/>
            <person name="Tamaki H."/>
            <person name="Marumo K."/>
            <person name="Maeda H."/>
            <person name="Nedachi M."/>
            <person name="Iwasaki W."/>
            <person name="Suwa Y."/>
            <person name="Sakata S."/>
        </authorList>
    </citation>
    <scope>NUCLEOTIDE SEQUENCE [LARGE SCALE GENOMIC DNA]</scope>
    <source>
        <strain evidence="12 13">MA2</strain>
    </source>
</reference>
<dbReference type="InterPro" id="IPR014164">
    <property type="entry name" value="TonB_ExbB_1"/>
</dbReference>
<dbReference type="eggNOG" id="COG0811">
    <property type="taxonomic scope" value="Bacteria"/>
</dbReference>
<evidence type="ECO:0000256" key="7">
    <source>
        <dbReference type="ARBA" id="ARBA00022989"/>
    </source>
</evidence>
<dbReference type="NCBIfam" id="TIGR02796">
    <property type="entry name" value="tolQ"/>
    <property type="match status" value="1"/>
</dbReference>
<keyword evidence="13" id="KW-1185">Reference proteome</keyword>
<name>A0A081BEU3_9HYPH</name>
<dbReference type="PANTHER" id="PTHR30625">
    <property type="entry name" value="PROTEIN TOLQ"/>
    <property type="match status" value="1"/>
</dbReference>
<evidence type="ECO:0000259" key="11">
    <source>
        <dbReference type="Pfam" id="PF01618"/>
    </source>
</evidence>
<dbReference type="GO" id="GO:0043213">
    <property type="term" value="P:bacteriocin transport"/>
    <property type="evidence" value="ECO:0007669"/>
    <property type="project" value="InterPro"/>
</dbReference>
<dbReference type="InterPro" id="IPR002898">
    <property type="entry name" value="MotA_ExbB_proton_chnl"/>
</dbReference>
<keyword evidence="7 10" id="KW-1133">Transmembrane helix</keyword>
<evidence type="ECO:0000256" key="9">
    <source>
        <dbReference type="ARBA" id="ARBA00023306"/>
    </source>
</evidence>
<dbReference type="GO" id="GO:0017038">
    <property type="term" value="P:protein import"/>
    <property type="evidence" value="ECO:0007669"/>
    <property type="project" value="TreeGrafter"/>
</dbReference>
<comment type="subunit">
    <text evidence="10">The Tol-Pal system is composed of five core proteins: the inner membrane proteins TolA, TolQ and TolR, the periplasmic protein TolB and the outer membrane protein Pal. They form a network linking the inner and outer membranes and the peptidoglycan layer.</text>
</comment>
<evidence type="ECO:0000313" key="12">
    <source>
        <dbReference type="EMBL" id="GAK46561.1"/>
    </source>
</evidence>
<evidence type="ECO:0000256" key="1">
    <source>
        <dbReference type="ARBA" id="ARBA00004651"/>
    </source>
</evidence>
<protein>
    <recommendedName>
        <fullName evidence="10">Tol-Pal system protein TolQ</fullName>
    </recommendedName>
</protein>
<dbReference type="InterPro" id="IPR014163">
    <property type="entry name" value="Tol-Pal_TolQ"/>
</dbReference>
<evidence type="ECO:0000256" key="2">
    <source>
        <dbReference type="ARBA" id="ARBA00010442"/>
    </source>
</evidence>
<keyword evidence="6 10" id="KW-0812">Transmembrane</keyword>
<gene>
    <name evidence="10" type="primary">tolQ</name>
    <name evidence="12" type="ORF">M2A_3060</name>
</gene>
<dbReference type="InterPro" id="IPR050790">
    <property type="entry name" value="ExbB/TolQ_transport"/>
</dbReference>
<dbReference type="RefSeq" id="WP_045449290.1">
    <property type="nucleotide sequence ID" value="NZ_BBIO01000021.1"/>
</dbReference>
<keyword evidence="5 10" id="KW-0132">Cell division</keyword>
<dbReference type="GO" id="GO:0051301">
    <property type="term" value="P:cell division"/>
    <property type="evidence" value="ECO:0007669"/>
    <property type="project" value="UniProtKB-UniRule"/>
</dbReference>
<evidence type="ECO:0000256" key="10">
    <source>
        <dbReference type="HAMAP-Rule" id="MF_02202"/>
    </source>
</evidence>
<comment type="subcellular location">
    <subcellularLocation>
        <location evidence="10">Cell inner membrane</location>
        <topology evidence="10">Multi-pass membrane protein</topology>
    </subcellularLocation>
    <subcellularLocation>
        <location evidence="1">Cell membrane</location>
        <topology evidence="1">Multi-pass membrane protein</topology>
    </subcellularLocation>
</comment>
<comment type="caution">
    <text evidence="12">The sequence shown here is derived from an EMBL/GenBank/DDBJ whole genome shotgun (WGS) entry which is preliminary data.</text>
</comment>